<sequence length="368" mass="40773">MTLGASSFIENRFQDAVTLDEGFYRLPQRLQDKILPPFVLTEQEKVRQRLLLSNAQVHSLEEMQAQHGQAIKAKADSTANPAQGVGEAAQTADAPAAALCGLAPTPLTNRGVKSQDGYSGLPSFEALEKLKLVAMGKGKYQAVSIPLPDKSKDVKHSFVDWVNFTFKADLFPIELNTGHPALGDEDYITALSLHLHDIFGYGITRKRESGLNFYHHSYDLGFNGWGIVCIGGQNGTVLVTVKGQGLMSAKVGWELRLKRFLQNIPDAKITRVDLAHDSFNSEVSLNDYLEMYRAGLFNGRGCPPEVECHGNWEKPNGKGRTLYIGSRQSGRYLRIYEKGLQLAKGYHDVATLNRTHNLKYPEKSVILL</sequence>
<dbReference type="AlphaFoldDB" id="A0A1Z4BX74"/>
<dbReference type="RefSeq" id="WP_088618725.1">
    <property type="nucleotide sequence ID" value="NZ_CP022129.1"/>
</dbReference>
<name>A0A1Z4BX74_9GAMM</name>
<proteinExistence type="predicted"/>
<evidence type="ECO:0000259" key="1">
    <source>
        <dbReference type="Pfam" id="PF02486"/>
    </source>
</evidence>
<evidence type="ECO:0000313" key="2">
    <source>
        <dbReference type="EMBL" id="ASF45850.1"/>
    </source>
</evidence>
<dbReference type="InterPro" id="IPR003491">
    <property type="entry name" value="REP-like_C"/>
</dbReference>
<organism evidence="2 3">
    <name type="scientific">Methylovulum psychrotolerans</name>
    <dbReference type="NCBI Taxonomy" id="1704499"/>
    <lineage>
        <taxon>Bacteria</taxon>
        <taxon>Pseudomonadati</taxon>
        <taxon>Pseudomonadota</taxon>
        <taxon>Gammaproteobacteria</taxon>
        <taxon>Methylococcales</taxon>
        <taxon>Methylococcaceae</taxon>
        <taxon>Methylovulum</taxon>
    </lineage>
</organism>
<gene>
    <name evidence="2" type="ORF">CEK71_07040</name>
</gene>
<reference evidence="2 3" key="1">
    <citation type="submission" date="2017-06" db="EMBL/GenBank/DDBJ databases">
        <title>Genome Sequencing of the methanotroph Methylovulum psychrotolerants str. HV10-M2 isolated from a high-altitude environment.</title>
        <authorList>
            <person name="Mateos-Rivera A."/>
        </authorList>
    </citation>
    <scope>NUCLEOTIDE SEQUENCE [LARGE SCALE GENOMIC DNA]</scope>
    <source>
        <strain evidence="2 3">HV10_M2</strain>
    </source>
</reference>
<dbReference type="Pfam" id="PF02486">
    <property type="entry name" value="Rep_trans"/>
    <property type="match status" value="1"/>
</dbReference>
<evidence type="ECO:0000313" key="3">
    <source>
        <dbReference type="Proteomes" id="UP000197019"/>
    </source>
</evidence>
<dbReference type="OrthoDB" id="9809126at2"/>
<dbReference type="KEGG" id="mpsy:CEK71_07040"/>
<accession>A0A1Z4BX74</accession>
<protein>
    <recommendedName>
        <fullName evidence="1">Replication initiation protein-like C-terminal domain-containing protein</fullName>
    </recommendedName>
</protein>
<dbReference type="EMBL" id="CP022129">
    <property type="protein sequence ID" value="ASF45850.1"/>
    <property type="molecule type" value="Genomic_DNA"/>
</dbReference>
<keyword evidence="3" id="KW-1185">Reference proteome</keyword>
<dbReference type="Proteomes" id="UP000197019">
    <property type="component" value="Chromosome"/>
</dbReference>
<feature type="domain" description="Replication initiation protein-like C-terminal" evidence="1">
    <location>
        <begin position="267"/>
        <end position="345"/>
    </location>
</feature>